<evidence type="ECO:0000259" key="2">
    <source>
        <dbReference type="Pfam" id="PF01471"/>
    </source>
</evidence>
<evidence type="ECO:0000256" key="1">
    <source>
        <dbReference type="SAM" id="MobiDB-lite"/>
    </source>
</evidence>
<gene>
    <name evidence="3" type="ORF">J8C05_06880</name>
</gene>
<dbReference type="InterPro" id="IPR002477">
    <property type="entry name" value="Peptidoglycan-bd-like"/>
</dbReference>
<sequence>MRSTRGRSYRSRSYRSRRGRVVRGRSGRAYRVRGGRYGRRSRVTAAYGTGAAAPATPYRPPRSLVIPEARTREIQEKLREAGFYQGEITGQYDESTREAMRNFQRANGLKETGTPTAPALLRLGLTRHTSEAGDTSAPPVQLPPPTDQPPPQ</sequence>
<feature type="compositionally biased region" description="Pro residues" evidence="1">
    <location>
        <begin position="140"/>
        <end position="152"/>
    </location>
</feature>
<dbReference type="InterPro" id="IPR036366">
    <property type="entry name" value="PGBDSf"/>
</dbReference>
<dbReference type="RefSeq" id="WP_211421517.1">
    <property type="nucleotide sequence ID" value="NZ_CP072642.1"/>
</dbReference>
<protein>
    <submittedName>
        <fullName evidence="3">Peptidoglycan-binding protein</fullName>
    </submittedName>
</protein>
<reference evidence="3 4" key="1">
    <citation type="submission" date="2021-03" db="EMBL/GenBank/DDBJ databases">
        <title>Genomic and phenotypic characterization of Chloracidobacterium isolates provides evidence for multiple species.</title>
        <authorList>
            <person name="Saini M.K."/>
            <person name="Costas A.M.G."/>
            <person name="Tank M."/>
            <person name="Bryant D.A."/>
        </authorList>
    </citation>
    <scope>NUCLEOTIDE SEQUENCE [LARGE SCALE GENOMIC DNA]</scope>
    <source>
        <strain evidence="3 4">N</strain>
    </source>
</reference>
<evidence type="ECO:0000313" key="3">
    <source>
        <dbReference type="EMBL" id="QUV93106.1"/>
    </source>
</evidence>
<name>A0ABX8B1Y9_9BACT</name>
<dbReference type="Gene3D" id="1.10.101.10">
    <property type="entry name" value="PGBD-like superfamily/PGBD"/>
    <property type="match status" value="1"/>
</dbReference>
<feature type="region of interest" description="Disordered" evidence="1">
    <location>
        <begin position="1"/>
        <end position="28"/>
    </location>
</feature>
<dbReference type="Pfam" id="PF01471">
    <property type="entry name" value="PG_binding_1"/>
    <property type="match status" value="1"/>
</dbReference>
<evidence type="ECO:0000313" key="4">
    <source>
        <dbReference type="Proteomes" id="UP000677668"/>
    </source>
</evidence>
<feature type="domain" description="Peptidoglycan binding-like" evidence="2">
    <location>
        <begin position="70"/>
        <end position="116"/>
    </location>
</feature>
<dbReference type="InterPro" id="IPR036365">
    <property type="entry name" value="PGBD-like_sf"/>
</dbReference>
<dbReference type="Proteomes" id="UP000677668">
    <property type="component" value="Chromosome 1"/>
</dbReference>
<organism evidence="3 4">
    <name type="scientific">Chloracidobacterium sp. N</name>
    <dbReference type="NCBI Taxonomy" id="2821540"/>
    <lineage>
        <taxon>Bacteria</taxon>
        <taxon>Pseudomonadati</taxon>
        <taxon>Acidobacteriota</taxon>
        <taxon>Terriglobia</taxon>
        <taxon>Terriglobales</taxon>
        <taxon>Acidobacteriaceae</taxon>
        <taxon>Chloracidobacterium</taxon>
        <taxon>Chloracidobacterium aggregatum</taxon>
    </lineage>
</organism>
<feature type="region of interest" description="Disordered" evidence="1">
    <location>
        <begin position="124"/>
        <end position="152"/>
    </location>
</feature>
<dbReference type="SUPFAM" id="SSF47090">
    <property type="entry name" value="PGBD-like"/>
    <property type="match status" value="1"/>
</dbReference>
<proteinExistence type="predicted"/>
<accession>A0ABX8B1Y9</accession>
<keyword evidence="4" id="KW-1185">Reference proteome</keyword>
<dbReference type="EMBL" id="CP072642">
    <property type="protein sequence ID" value="QUV93106.1"/>
    <property type="molecule type" value="Genomic_DNA"/>
</dbReference>